<keyword evidence="3" id="KW-0802">TPR repeat</keyword>
<dbReference type="InterPro" id="IPR027417">
    <property type="entry name" value="P-loop_NTPase"/>
</dbReference>
<dbReference type="AlphaFoldDB" id="A0A399F860"/>
<feature type="repeat" description="TPR" evidence="3">
    <location>
        <begin position="495"/>
        <end position="528"/>
    </location>
</feature>
<evidence type="ECO:0000313" key="5">
    <source>
        <dbReference type="EMBL" id="RIH91449.1"/>
    </source>
</evidence>
<dbReference type="InterPro" id="IPR019734">
    <property type="entry name" value="TPR_rpt"/>
</dbReference>
<dbReference type="SMART" id="SM00028">
    <property type="entry name" value="TPR"/>
    <property type="match status" value="3"/>
</dbReference>
<dbReference type="PANTHER" id="PTHR16305:SF28">
    <property type="entry name" value="GUANYLATE CYCLASE DOMAIN-CONTAINING PROTEIN"/>
    <property type="match status" value="1"/>
</dbReference>
<dbReference type="SUPFAM" id="SSF52540">
    <property type="entry name" value="P-loop containing nucleoside triphosphate hydrolases"/>
    <property type="match status" value="1"/>
</dbReference>
<evidence type="ECO:0000256" key="3">
    <source>
        <dbReference type="PROSITE-ProRule" id="PRU00339"/>
    </source>
</evidence>
<dbReference type="PROSITE" id="PS50005">
    <property type="entry name" value="TPR"/>
    <property type="match status" value="1"/>
</dbReference>
<dbReference type="EMBL" id="QWLB01000043">
    <property type="protein sequence ID" value="RIH91449.1"/>
    <property type="molecule type" value="Genomic_DNA"/>
</dbReference>
<accession>A0A399F860</accession>
<protein>
    <submittedName>
        <fullName evidence="5">AAA ATPase domain protein</fullName>
    </submittedName>
</protein>
<evidence type="ECO:0000259" key="4">
    <source>
        <dbReference type="Pfam" id="PF13191"/>
    </source>
</evidence>
<dbReference type="SUPFAM" id="SSF48452">
    <property type="entry name" value="TPR-like"/>
    <property type="match status" value="2"/>
</dbReference>
<feature type="domain" description="Orc1-like AAA ATPase" evidence="4">
    <location>
        <begin position="8"/>
        <end position="146"/>
    </location>
</feature>
<evidence type="ECO:0000256" key="1">
    <source>
        <dbReference type="ARBA" id="ARBA00022741"/>
    </source>
</evidence>
<dbReference type="Proteomes" id="UP000266178">
    <property type="component" value="Unassembled WGS sequence"/>
</dbReference>
<evidence type="ECO:0000313" key="6">
    <source>
        <dbReference type="Proteomes" id="UP000266178"/>
    </source>
</evidence>
<dbReference type="Pfam" id="PF13191">
    <property type="entry name" value="AAA_16"/>
    <property type="match status" value="1"/>
</dbReference>
<gene>
    <name evidence="5" type="ORF">Mgrana_02676</name>
</gene>
<organism evidence="5 6">
    <name type="scientific">Meiothermus granaticius NBRC 107808</name>
    <dbReference type="NCBI Taxonomy" id="1227551"/>
    <lineage>
        <taxon>Bacteria</taxon>
        <taxon>Thermotogati</taxon>
        <taxon>Deinococcota</taxon>
        <taxon>Deinococci</taxon>
        <taxon>Thermales</taxon>
        <taxon>Thermaceae</taxon>
        <taxon>Meiothermus</taxon>
    </lineage>
</organism>
<dbReference type="PANTHER" id="PTHR16305">
    <property type="entry name" value="TESTICULAR SOLUBLE ADENYLYL CYCLASE"/>
    <property type="match status" value="1"/>
</dbReference>
<dbReference type="GO" id="GO:0004016">
    <property type="term" value="F:adenylate cyclase activity"/>
    <property type="evidence" value="ECO:0007669"/>
    <property type="project" value="TreeGrafter"/>
</dbReference>
<keyword evidence="1" id="KW-0547">Nucleotide-binding</keyword>
<dbReference type="InterPro" id="IPR041664">
    <property type="entry name" value="AAA_16"/>
</dbReference>
<dbReference type="Gene3D" id="1.25.40.10">
    <property type="entry name" value="Tetratricopeptide repeat domain"/>
    <property type="match status" value="2"/>
</dbReference>
<dbReference type="GO" id="GO:0005737">
    <property type="term" value="C:cytoplasm"/>
    <property type="evidence" value="ECO:0007669"/>
    <property type="project" value="TreeGrafter"/>
</dbReference>
<sequence>MEAAWQAGKAVFLSGPSGVGKTRLMLEFARSKGPFLLLEGRPSDSGIPYAFHTRALRQALALLEGAKLSPWVRQEISRLVPELAEASPPPITSIEGKLRLLEAITEVIRQLARAGVAIVAADDLQFVTDTASLEVSVYAMARVLPERLGYPIIAFRSEELSPSIRETILQQVERGLAVLIELKPLTQEGLGALIQKLSGSEARLFNQRLYRATGGNPLFALEVLKELFASGNLRVEEGVWSTPYDEATQDYRELPLPKSVQAAVNRRVDRLGGAVRRLLEAASLAEEGFSLEELAGATALSEWEELEAAELAQQAGLLRQNPDGLGFTHDLLRRAMSEGLSPSRRKVLHHKLAETLIRLNGPPTQIAEHLEQARQLKKAVPWRLKAAEAAQAIYANREALEQYSKALADGVEGLQAFEVHAARAELYQLLDEQKDWKEELQVLAEGAQALKDPVLRARVALAWARFEQHGGRYDRALSQLEPLLQNPALPEALRAQAYFESAQALLTLGQGAKAQEWLQQALRLEPSPLSPLAAEAHLILSDQAVGQGDLPTGQHHAREALAAFEAGGNRRGQGMALRNLGRAVGIGGDTTGAIGILGQALKEAEAAGDVVLQRHILLNLFKFEFETGALEAALHHLERGRTLFENHPDPLQEGIFLNNLSVLQRMRGEFGQALETLQAALALAERSRIAQGRARRRMSLVEYYLDLGRAEEALPLLREAQALIEGAELDELRAWLQAQYARREVFIAQPEAALARLEPLLAGTFTDPHDGARAAWTAGLAWLTLGQAQRALEAVQRFEVPPNPPFQARALAVQLEASAQLKSDISELLREAEALLATQTVPLLESLELYRAMALAAHPAQARKYHQAAAPLHRMIAQSLEGFPEFWTGFLQRYGLGGKL</sequence>
<evidence type="ECO:0000256" key="2">
    <source>
        <dbReference type="ARBA" id="ARBA00022840"/>
    </source>
</evidence>
<name>A0A399F860_9DEIN</name>
<dbReference type="InterPro" id="IPR011990">
    <property type="entry name" value="TPR-like_helical_dom_sf"/>
</dbReference>
<keyword evidence="2" id="KW-0067">ATP-binding</keyword>
<proteinExistence type="predicted"/>
<comment type="caution">
    <text evidence="5">The sequence shown here is derived from an EMBL/GenBank/DDBJ whole genome shotgun (WGS) entry which is preliminary data.</text>
</comment>
<reference evidence="5 6" key="1">
    <citation type="submission" date="2018-08" db="EMBL/GenBank/DDBJ databases">
        <title>Meiothermus granaticius genome AF-68 sequencing project.</title>
        <authorList>
            <person name="Da Costa M.S."/>
            <person name="Albuquerque L."/>
            <person name="Raposo P."/>
            <person name="Froufe H.J.C."/>
            <person name="Barroso C.S."/>
            <person name="Egas C."/>
        </authorList>
    </citation>
    <scope>NUCLEOTIDE SEQUENCE [LARGE SCALE GENOMIC DNA]</scope>
    <source>
        <strain evidence="5 6">AF-68</strain>
    </source>
</reference>
<keyword evidence="6" id="KW-1185">Reference proteome</keyword>
<dbReference type="GO" id="GO:0005524">
    <property type="term" value="F:ATP binding"/>
    <property type="evidence" value="ECO:0007669"/>
    <property type="project" value="UniProtKB-KW"/>
</dbReference>